<dbReference type="PANTHER" id="PTHR45339">
    <property type="entry name" value="HYBRID SIGNAL TRANSDUCTION HISTIDINE KINASE J"/>
    <property type="match status" value="1"/>
</dbReference>
<evidence type="ECO:0000256" key="1">
    <source>
        <dbReference type="ARBA" id="ARBA00022553"/>
    </source>
</evidence>
<dbReference type="GO" id="GO:0000160">
    <property type="term" value="P:phosphorelay signal transduction system"/>
    <property type="evidence" value="ECO:0007669"/>
    <property type="project" value="UniProtKB-KW"/>
</dbReference>
<feature type="transmembrane region" description="Helical" evidence="5">
    <location>
        <begin position="18"/>
        <end position="42"/>
    </location>
</feature>
<dbReference type="SUPFAM" id="SSF52172">
    <property type="entry name" value="CheY-like"/>
    <property type="match status" value="1"/>
</dbReference>
<keyword evidence="2" id="KW-0902">Two-component regulatory system</keyword>
<evidence type="ECO:0000256" key="5">
    <source>
        <dbReference type="SAM" id="Phobius"/>
    </source>
</evidence>
<dbReference type="OrthoDB" id="9800897at2"/>
<accession>A0A5C1NF35</accession>
<organism evidence="7 8">
    <name type="scientific">Halomonas binhaiensis</name>
    <dbReference type="NCBI Taxonomy" id="2562282"/>
    <lineage>
        <taxon>Bacteria</taxon>
        <taxon>Pseudomonadati</taxon>
        <taxon>Pseudomonadota</taxon>
        <taxon>Gammaproteobacteria</taxon>
        <taxon>Oceanospirillales</taxon>
        <taxon>Halomonadaceae</taxon>
        <taxon>Halomonas</taxon>
    </lineage>
</organism>
<dbReference type="Proteomes" id="UP000324285">
    <property type="component" value="Chromosome"/>
</dbReference>
<feature type="region of interest" description="Disordered" evidence="4">
    <location>
        <begin position="203"/>
        <end position="222"/>
    </location>
</feature>
<feature type="domain" description="Response regulatory" evidence="6">
    <location>
        <begin position="279"/>
        <end position="399"/>
    </location>
</feature>
<proteinExistence type="predicted"/>
<dbReference type="Pfam" id="PF00072">
    <property type="entry name" value="Response_reg"/>
    <property type="match status" value="1"/>
</dbReference>
<evidence type="ECO:0000313" key="7">
    <source>
        <dbReference type="EMBL" id="QEM80875.1"/>
    </source>
</evidence>
<gene>
    <name evidence="7" type="ORF">E4T21_04385</name>
</gene>
<evidence type="ECO:0000259" key="6">
    <source>
        <dbReference type="PROSITE" id="PS50110"/>
    </source>
</evidence>
<feature type="transmembrane region" description="Helical" evidence="5">
    <location>
        <begin position="54"/>
        <end position="75"/>
    </location>
</feature>
<feature type="modified residue" description="4-aspartylphosphate" evidence="3">
    <location>
        <position position="328"/>
    </location>
</feature>
<dbReference type="SMART" id="SM00448">
    <property type="entry name" value="REC"/>
    <property type="match status" value="1"/>
</dbReference>
<protein>
    <submittedName>
        <fullName evidence="7">Response regulator</fullName>
    </submittedName>
</protein>
<evidence type="ECO:0000256" key="2">
    <source>
        <dbReference type="ARBA" id="ARBA00023012"/>
    </source>
</evidence>
<dbReference type="InterPro" id="IPR011006">
    <property type="entry name" value="CheY-like_superfamily"/>
</dbReference>
<dbReference type="RefSeq" id="WP_149283872.1">
    <property type="nucleotide sequence ID" value="NZ_CP038437.2"/>
</dbReference>
<evidence type="ECO:0000313" key="8">
    <source>
        <dbReference type="Proteomes" id="UP000324285"/>
    </source>
</evidence>
<dbReference type="CDD" id="cd17546">
    <property type="entry name" value="REC_hyHK_CKI1_RcsC-like"/>
    <property type="match status" value="1"/>
</dbReference>
<dbReference type="InterPro" id="IPR001789">
    <property type="entry name" value="Sig_transdc_resp-reg_receiver"/>
</dbReference>
<evidence type="ECO:0000256" key="3">
    <source>
        <dbReference type="PROSITE-ProRule" id="PRU00169"/>
    </source>
</evidence>
<sequence>MSANACRDRLWRRLVIPILWPVGVAQLVLLALVLVLGGSLRWLMPDTASWSTTLWLVLGLLCGSTLNVAVFLMLLKHRLRRVQRDDDSLLVRVATQLEQRLEQAGMEAPGGEEQLSAKRVQQLLDAVESLSLSAEAKPAPPVEGALSPGEELLKLGKENDRLASALVRARDESRLKSGYLAHVSKSLSAIIEMLENRTLIEGRGAGDERATPAGSKASDTRAMDTRAMDTGAMNTRSRDDSADVEREALYRRLSEILLLVENLDDREPGKAGFRVAGPRVLIVDDGPVNLMLARQVLEREGFDVLTATSGQQALDQLEAHSVDLILMDIVLPDIDGVEICRRLRAMEAATPQRERAVVIALTANVSELDQTRFRQAGMDDFLAKPYKPQELLETLDTWLPDSGPQPGEH</sequence>
<evidence type="ECO:0000256" key="4">
    <source>
        <dbReference type="SAM" id="MobiDB-lite"/>
    </source>
</evidence>
<name>A0A5C1NF35_9GAMM</name>
<keyword evidence="5" id="KW-1133">Transmembrane helix</keyword>
<dbReference type="KEGG" id="hbh:E4T21_04385"/>
<dbReference type="PROSITE" id="PS50110">
    <property type="entry name" value="RESPONSE_REGULATORY"/>
    <property type="match status" value="1"/>
</dbReference>
<reference evidence="7" key="1">
    <citation type="submission" date="2021-02" db="EMBL/GenBank/DDBJ databases">
        <title>Strain Y2R2, a novel species of the genus Halomonas.</title>
        <authorList>
            <person name="Huang H."/>
        </authorList>
    </citation>
    <scope>NUCLEOTIDE SEQUENCE</scope>
    <source>
        <strain evidence="7">Y2R2</strain>
    </source>
</reference>
<dbReference type="EMBL" id="CP038437">
    <property type="protein sequence ID" value="QEM80875.1"/>
    <property type="molecule type" value="Genomic_DNA"/>
</dbReference>
<dbReference type="PANTHER" id="PTHR45339:SF1">
    <property type="entry name" value="HYBRID SIGNAL TRANSDUCTION HISTIDINE KINASE J"/>
    <property type="match status" value="1"/>
</dbReference>
<keyword evidence="8" id="KW-1185">Reference proteome</keyword>
<dbReference type="Gene3D" id="3.40.50.2300">
    <property type="match status" value="1"/>
</dbReference>
<keyword evidence="5" id="KW-0472">Membrane</keyword>
<dbReference type="AlphaFoldDB" id="A0A5C1NF35"/>
<keyword evidence="1 3" id="KW-0597">Phosphoprotein</keyword>
<keyword evidence="5" id="KW-0812">Transmembrane</keyword>